<name>A0A8R1IMI1_CAEJA</name>
<reference evidence="2" key="1">
    <citation type="submission" date="2010-08" db="EMBL/GenBank/DDBJ databases">
        <authorList>
            <consortium name="Caenorhabditis japonica Sequencing Consortium"/>
            <person name="Wilson R.K."/>
        </authorList>
    </citation>
    <scope>NUCLEOTIDE SEQUENCE [LARGE SCALE GENOMIC DNA]</scope>
    <source>
        <strain evidence="2">DF5081</strain>
    </source>
</reference>
<sequence length="152" mass="17532">MDPRNGKSLADAIALDANTIFFDAICPKLEHIVANRVNQRFALLSSKISLEDSKNFDIVKIIMQAEERWKRLVRRNMLLRPNPTPARIVHNAGHRRILRNPRQTGKRQTNEDKFHLILNSFNFVGFFLIRPALGYQEGVSKRARTNIRNASN</sequence>
<dbReference type="EnsemblMetazoa" id="CJA36958.1">
    <property type="protein sequence ID" value="CJA36958.1"/>
    <property type="gene ID" value="WBGene00212805"/>
</dbReference>
<dbReference type="Proteomes" id="UP000005237">
    <property type="component" value="Unassembled WGS sequence"/>
</dbReference>
<dbReference type="AlphaFoldDB" id="A0A8R1IMI1"/>
<organism evidence="1 2">
    <name type="scientific">Caenorhabditis japonica</name>
    <dbReference type="NCBI Taxonomy" id="281687"/>
    <lineage>
        <taxon>Eukaryota</taxon>
        <taxon>Metazoa</taxon>
        <taxon>Ecdysozoa</taxon>
        <taxon>Nematoda</taxon>
        <taxon>Chromadorea</taxon>
        <taxon>Rhabditida</taxon>
        <taxon>Rhabditina</taxon>
        <taxon>Rhabditomorpha</taxon>
        <taxon>Rhabditoidea</taxon>
        <taxon>Rhabditidae</taxon>
        <taxon>Peloderinae</taxon>
        <taxon>Caenorhabditis</taxon>
    </lineage>
</organism>
<proteinExistence type="predicted"/>
<evidence type="ECO:0000313" key="1">
    <source>
        <dbReference type="EnsemblMetazoa" id="CJA36958.1"/>
    </source>
</evidence>
<evidence type="ECO:0000313" key="2">
    <source>
        <dbReference type="Proteomes" id="UP000005237"/>
    </source>
</evidence>
<reference evidence="1" key="2">
    <citation type="submission" date="2022-06" db="UniProtKB">
        <authorList>
            <consortium name="EnsemblMetazoa"/>
        </authorList>
    </citation>
    <scope>IDENTIFICATION</scope>
    <source>
        <strain evidence="1">DF5081</strain>
    </source>
</reference>
<keyword evidence="2" id="KW-1185">Reference proteome</keyword>
<accession>A0A8R1IMI1</accession>
<protein>
    <submittedName>
        <fullName evidence="1">Uncharacterized protein</fullName>
    </submittedName>
</protein>